<dbReference type="InterPro" id="IPR050490">
    <property type="entry name" value="Bact_solute-bd_prot1"/>
</dbReference>
<feature type="signal peptide" evidence="2">
    <location>
        <begin position="1"/>
        <end position="24"/>
    </location>
</feature>
<name>D3ABX6_9FIRM</name>
<dbReference type="PANTHER" id="PTHR43649:SF11">
    <property type="entry name" value="ABC TRANSPORTER SUBSTRATE-BINDING PROTEIN YESO-RELATED"/>
    <property type="match status" value="1"/>
</dbReference>
<proteinExistence type="predicted"/>
<evidence type="ECO:0000256" key="1">
    <source>
        <dbReference type="SAM" id="MobiDB-lite"/>
    </source>
</evidence>
<dbReference type="SUPFAM" id="SSF53850">
    <property type="entry name" value="Periplasmic binding protein-like II"/>
    <property type="match status" value="1"/>
</dbReference>
<dbReference type="Pfam" id="PF01547">
    <property type="entry name" value="SBP_bac_1"/>
    <property type="match status" value="1"/>
</dbReference>
<organism evidence="3 4">
    <name type="scientific">Hungatella hathewayi DSM 13479</name>
    <dbReference type="NCBI Taxonomy" id="566550"/>
    <lineage>
        <taxon>Bacteria</taxon>
        <taxon>Bacillati</taxon>
        <taxon>Bacillota</taxon>
        <taxon>Clostridia</taxon>
        <taxon>Lachnospirales</taxon>
        <taxon>Lachnospiraceae</taxon>
        <taxon>Hungatella</taxon>
    </lineage>
</organism>
<protein>
    <submittedName>
        <fullName evidence="3">ABC transporter, solute-binding protein</fullName>
    </submittedName>
</protein>
<dbReference type="AlphaFoldDB" id="D3ABX6"/>
<accession>D3ABX6</accession>
<feature type="compositionally biased region" description="Low complexity" evidence="1">
    <location>
        <begin position="38"/>
        <end position="56"/>
    </location>
</feature>
<reference evidence="3 4" key="1">
    <citation type="submission" date="2010-01" db="EMBL/GenBank/DDBJ databases">
        <authorList>
            <person name="Weinstock G."/>
            <person name="Sodergren E."/>
            <person name="Clifton S."/>
            <person name="Fulton L."/>
            <person name="Fulton B."/>
            <person name="Courtney L."/>
            <person name="Fronick C."/>
            <person name="Harrison M."/>
            <person name="Strong C."/>
            <person name="Farmer C."/>
            <person name="Delahaunty K."/>
            <person name="Markovic C."/>
            <person name="Hall O."/>
            <person name="Minx P."/>
            <person name="Tomlinson C."/>
            <person name="Mitreva M."/>
            <person name="Nelson J."/>
            <person name="Hou S."/>
            <person name="Wollam A."/>
            <person name="Pepin K.H."/>
            <person name="Johnson M."/>
            <person name="Bhonagiri V."/>
            <person name="Nash W.E."/>
            <person name="Warren W."/>
            <person name="Chinwalla A."/>
            <person name="Mardis E.R."/>
            <person name="Wilson R.K."/>
        </authorList>
    </citation>
    <scope>NUCLEOTIDE SEQUENCE [LARGE SCALE GENOMIC DNA]</scope>
    <source>
        <strain evidence="3 4">DSM 13479</strain>
    </source>
</reference>
<keyword evidence="2" id="KW-0732">Signal</keyword>
<dbReference type="EMBL" id="ACIO01000074">
    <property type="protein sequence ID" value="EFD00694.1"/>
    <property type="molecule type" value="Genomic_DNA"/>
</dbReference>
<comment type="caution">
    <text evidence="3">The sequence shown here is derived from an EMBL/GenBank/DDBJ whole genome shotgun (WGS) entry which is preliminary data.</text>
</comment>
<evidence type="ECO:0000313" key="3">
    <source>
        <dbReference type="EMBL" id="EFD00694.1"/>
    </source>
</evidence>
<dbReference type="HOGENOM" id="CLU_031285_5_0_9"/>
<dbReference type="PROSITE" id="PS51257">
    <property type="entry name" value="PROKAR_LIPOPROTEIN"/>
    <property type="match status" value="1"/>
</dbReference>
<feature type="region of interest" description="Disordered" evidence="1">
    <location>
        <begin position="25"/>
        <end position="56"/>
    </location>
</feature>
<dbReference type="InterPro" id="IPR006059">
    <property type="entry name" value="SBP"/>
</dbReference>
<dbReference type="CDD" id="cd13585">
    <property type="entry name" value="PBP2_TMBP_like"/>
    <property type="match status" value="1"/>
</dbReference>
<evidence type="ECO:0000313" key="4">
    <source>
        <dbReference type="Proteomes" id="UP000004968"/>
    </source>
</evidence>
<gene>
    <name evidence="3" type="ORF">CLOSTHATH_01104</name>
</gene>
<dbReference type="Gene3D" id="3.40.190.10">
    <property type="entry name" value="Periplasmic binding protein-like II"/>
    <property type="match status" value="2"/>
</dbReference>
<dbReference type="Proteomes" id="UP000004968">
    <property type="component" value="Unassembled WGS sequence"/>
</dbReference>
<evidence type="ECO:0000256" key="2">
    <source>
        <dbReference type="SAM" id="SignalP"/>
    </source>
</evidence>
<sequence>MVMRKMKRLLALGLAGMMVLSATGCGSSDKTKGSAADTTQAAATEGTSAGGTTAAAASSDREDVTLKFTWWGGQTRHELTQQLLDKYTELHPNVTFEAVPSGWDGYFDKLATQAAAGAMPDIVQMDYLYISTYAKNNSIADLTPYIEDGTIDTASIDENLMKSGEIGGKTVGLVYSSSLLAMGYNPEVLEEAGVEVPSMDWTWSDFIELCKTVKDKTGKLGSATGPVDDTNLFNYWVRQHGASLFSDDQKSLGYDDDQVCIDYLNMWSELMAAGAVPNPDEYAAIQTLGQEAGPVVTGEGATMIEWNNYANKVASVNDKLKITSLPLSDNTEYKGLWNKPGMFLTISETSPHKKEAAEFINWFVNSEEANDIMMGERGTPASSAVREHMKSTGKLSPQQEEMFNYLDITADICGETPAPDPIGMSEINEAFKNAAYSAFYGQVSAEEAAKAFREEANAILVRNN</sequence>
<dbReference type="PANTHER" id="PTHR43649">
    <property type="entry name" value="ARABINOSE-BINDING PROTEIN-RELATED"/>
    <property type="match status" value="1"/>
</dbReference>
<feature type="chain" id="PRO_5039437942" evidence="2">
    <location>
        <begin position="25"/>
        <end position="464"/>
    </location>
</feature>